<keyword evidence="3" id="KW-1185">Reference proteome</keyword>
<dbReference type="EMBL" id="JAWDGP010004318">
    <property type="protein sequence ID" value="KAK3765354.1"/>
    <property type="molecule type" value="Genomic_DNA"/>
</dbReference>
<protein>
    <submittedName>
        <fullName evidence="2">Uncharacterized protein</fullName>
    </submittedName>
</protein>
<evidence type="ECO:0000313" key="3">
    <source>
        <dbReference type="Proteomes" id="UP001283361"/>
    </source>
</evidence>
<feature type="chain" id="PRO_5041921157" evidence="1">
    <location>
        <begin position="27"/>
        <end position="352"/>
    </location>
</feature>
<evidence type="ECO:0000256" key="1">
    <source>
        <dbReference type="SAM" id="SignalP"/>
    </source>
</evidence>
<dbReference type="Proteomes" id="UP001283361">
    <property type="component" value="Unassembled WGS sequence"/>
</dbReference>
<reference evidence="2" key="1">
    <citation type="journal article" date="2023" name="G3 (Bethesda)">
        <title>A reference genome for the long-term kleptoplast-retaining sea slug Elysia crispata morphotype clarki.</title>
        <authorList>
            <person name="Eastman K.E."/>
            <person name="Pendleton A.L."/>
            <person name="Shaikh M.A."/>
            <person name="Suttiyut T."/>
            <person name="Ogas R."/>
            <person name="Tomko P."/>
            <person name="Gavelis G."/>
            <person name="Widhalm J.R."/>
            <person name="Wisecaver J.H."/>
        </authorList>
    </citation>
    <scope>NUCLEOTIDE SEQUENCE</scope>
    <source>
        <strain evidence="2">ECLA1</strain>
    </source>
</reference>
<feature type="signal peptide" evidence="1">
    <location>
        <begin position="1"/>
        <end position="26"/>
    </location>
</feature>
<gene>
    <name evidence="2" type="ORF">RRG08_065110</name>
</gene>
<evidence type="ECO:0000313" key="2">
    <source>
        <dbReference type="EMBL" id="KAK3765354.1"/>
    </source>
</evidence>
<proteinExistence type="predicted"/>
<organism evidence="2 3">
    <name type="scientific">Elysia crispata</name>
    <name type="common">lettuce slug</name>
    <dbReference type="NCBI Taxonomy" id="231223"/>
    <lineage>
        <taxon>Eukaryota</taxon>
        <taxon>Metazoa</taxon>
        <taxon>Spiralia</taxon>
        <taxon>Lophotrochozoa</taxon>
        <taxon>Mollusca</taxon>
        <taxon>Gastropoda</taxon>
        <taxon>Heterobranchia</taxon>
        <taxon>Euthyneura</taxon>
        <taxon>Panpulmonata</taxon>
        <taxon>Sacoglossa</taxon>
        <taxon>Placobranchoidea</taxon>
        <taxon>Plakobranchidae</taxon>
        <taxon>Elysia</taxon>
    </lineage>
</organism>
<accession>A0AAE0Z9P6</accession>
<keyword evidence="1" id="KW-0732">Signal</keyword>
<sequence>MYQRLSDSLPVLLAVASALSLGLTMATTQCNYLGTPHPRGYCGSTLRRLHRNVCNVIRHYHPEYYSNAASTGQKRSSPESLTARLHLLDDVLTSVGREENLELQQLLDKSKSGYQNGESLPLAADGESENWPDDGFISDESLADMNWLSEILRGRGKRGAGHTPGSNLARRKRDLAASVRFLSDKSGKVCRCPQRLQVQEKFVDVPKGCKCKVPQRQVRKSLSMSPKAASVRFLSDESGKVCRCPQRLQVQEKFVDVPKGCQCKVPQQQVRKSLSMSPKAASVRFLSDKSGKVCRCPQRLSVQEKFVDVPKGCQCKVPERQVRKSLSMSPKAASVRFLSDKSGKDSYRGGLY</sequence>
<comment type="caution">
    <text evidence="2">The sequence shown here is derived from an EMBL/GenBank/DDBJ whole genome shotgun (WGS) entry which is preliminary data.</text>
</comment>
<name>A0AAE0Z9P6_9GAST</name>
<dbReference type="AlphaFoldDB" id="A0AAE0Z9P6"/>